<dbReference type="AlphaFoldDB" id="A0A1M4UE24"/>
<reference evidence="2 3" key="1">
    <citation type="submission" date="2016-11" db="EMBL/GenBank/DDBJ databases">
        <authorList>
            <person name="Jaros S."/>
            <person name="Januszkiewicz K."/>
            <person name="Wedrychowicz H."/>
        </authorList>
    </citation>
    <scope>NUCLEOTIDE SEQUENCE [LARGE SCALE GENOMIC DNA]</scope>
    <source>
        <strain evidence="2 3">DSM 17459</strain>
    </source>
</reference>
<proteinExistence type="predicted"/>
<dbReference type="RefSeq" id="WP_084067625.1">
    <property type="nucleotide sequence ID" value="NZ_FQVI01000002.1"/>
</dbReference>
<accession>A0A1M4UE24</accession>
<organism evidence="2 3">
    <name type="scientific">Lactonifactor longoviformis DSM 17459</name>
    <dbReference type="NCBI Taxonomy" id="1122155"/>
    <lineage>
        <taxon>Bacteria</taxon>
        <taxon>Bacillati</taxon>
        <taxon>Bacillota</taxon>
        <taxon>Clostridia</taxon>
        <taxon>Eubacteriales</taxon>
        <taxon>Clostridiaceae</taxon>
        <taxon>Lactonifactor</taxon>
    </lineage>
</organism>
<evidence type="ECO:0000313" key="2">
    <source>
        <dbReference type="EMBL" id="SHE54914.1"/>
    </source>
</evidence>
<dbReference type="InterPro" id="IPR038765">
    <property type="entry name" value="Papain-like_cys_pep_sf"/>
</dbReference>
<gene>
    <name evidence="2" type="ORF">SAMN02745158_00870</name>
</gene>
<dbReference type="Proteomes" id="UP000184245">
    <property type="component" value="Unassembled WGS sequence"/>
</dbReference>
<dbReference type="OrthoDB" id="1817605at2"/>
<evidence type="ECO:0000313" key="3">
    <source>
        <dbReference type="Proteomes" id="UP000184245"/>
    </source>
</evidence>
<dbReference type="STRING" id="1122155.SAMN02745158_00870"/>
<keyword evidence="3" id="KW-1185">Reference proteome</keyword>
<dbReference type="EMBL" id="FQVI01000002">
    <property type="protein sequence ID" value="SHE54914.1"/>
    <property type="molecule type" value="Genomic_DNA"/>
</dbReference>
<dbReference type="SUPFAM" id="SSF54001">
    <property type="entry name" value="Cysteine proteinases"/>
    <property type="match status" value="1"/>
</dbReference>
<feature type="domain" description="Transglutaminase-like" evidence="1">
    <location>
        <begin position="217"/>
        <end position="272"/>
    </location>
</feature>
<sequence length="311" mass="34814">MDRCKHRGKYRITILLLALCLFVGCSHKEKQKESQPEGPPRDNTPQILTPVADGTVTYGDDSVVIDASHTSDGYVMVKYTGTCELVKVLLTLPDQTVYKYTLSLNGDYDVFPLPGGEGVYQLDIMEHVADDQYATAFSQPLEVSLTDEFSPFLYPNQYVSFTADSLAVAKAASLAENCYSDLEVVEKIYDFVIGDIKYDKEKADNVKSGYLPDVDETLETQKGICFDYASLMTTMFRSQGIPTKLEIGYTQELKHAWISTYLDEIGWVDSIIYFDGNSWELMDPTLAASNGAKDLKKYIGDGSNYTLQYSY</sequence>
<evidence type="ECO:0000259" key="1">
    <source>
        <dbReference type="SMART" id="SM00460"/>
    </source>
</evidence>
<dbReference type="InterPro" id="IPR002931">
    <property type="entry name" value="Transglutaminase-like"/>
</dbReference>
<dbReference type="PANTHER" id="PTHR33490:SF6">
    <property type="entry name" value="SLL1049 PROTEIN"/>
    <property type="match status" value="1"/>
</dbReference>
<protein>
    <submittedName>
        <fullName evidence="2">Transglutaminase-like superfamily protein</fullName>
    </submittedName>
</protein>
<dbReference type="Gene3D" id="3.10.620.30">
    <property type="match status" value="1"/>
</dbReference>
<dbReference type="PANTHER" id="PTHR33490">
    <property type="entry name" value="BLR5614 PROTEIN-RELATED"/>
    <property type="match status" value="1"/>
</dbReference>
<dbReference type="PROSITE" id="PS51257">
    <property type="entry name" value="PROKAR_LIPOPROTEIN"/>
    <property type="match status" value="1"/>
</dbReference>
<dbReference type="Pfam" id="PF01841">
    <property type="entry name" value="Transglut_core"/>
    <property type="match status" value="1"/>
</dbReference>
<name>A0A1M4UE24_9CLOT</name>
<dbReference type="SMART" id="SM00460">
    <property type="entry name" value="TGc"/>
    <property type="match status" value="1"/>
</dbReference>